<comment type="caution">
    <text evidence="3">The sequence shown here is derived from an EMBL/GenBank/DDBJ whole genome shotgun (WGS) entry which is preliminary data.</text>
</comment>
<name>A0A8J5XMI5_DIALT</name>
<reference evidence="3" key="1">
    <citation type="submission" date="2021-05" db="EMBL/GenBank/DDBJ databases">
        <title>The genome of the haptophyte Pavlova lutheri (Diacronema luteri, Pavlovales) - a model for lipid biosynthesis in eukaryotic algae.</title>
        <authorList>
            <person name="Hulatt C.J."/>
            <person name="Posewitz M.C."/>
        </authorList>
    </citation>
    <scope>NUCLEOTIDE SEQUENCE</scope>
    <source>
        <strain evidence="3">NIVA-4/92</strain>
    </source>
</reference>
<evidence type="ECO:0008006" key="5">
    <source>
        <dbReference type="Google" id="ProtNLM"/>
    </source>
</evidence>
<protein>
    <recommendedName>
        <fullName evidence="5">CCR4-NOT transcription complex subunit 10</fullName>
    </recommendedName>
</protein>
<proteinExistence type="inferred from homology"/>
<evidence type="ECO:0000313" key="4">
    <source>
        <dbReference type="Proteomes" id="UP000751190"/>
    </source>
</evidence>
<dbReference type="EMBL" id="JAGTXO010000024">
    <property type="protein sequence ID" value="KAG8461770.1"/>
    <property type="molecule type" value="Genomic_DNA"/>
</dbReference>
<dbReference type="OMA" id="PECSRMY"/>
<dbReference type="GO" id="GO:0006402">
    <property type="term" value="P:mRNA catabolic process"/>
    <property type="evidence" value="ECO:0007669"/>
    <property type="project" value="TreeGrafter"/>
</dbReference>
<dbReference type="SUPFAM" id="SSF48452">
    <property type="entry name" value="TPR-like"/>
    <property type="match status" value="2"/>
</dbReference>
<feature type="compositionally biased region" description="Gly residues" evidence="2">
    <location>
        <begin position="185"/>
        <end position="205"/>
    </location>
</feature>
<dbReference type="InterPro" id="IPR039740">
    <property type="entry name" value="CNOT10"/>
</dbReference>
<evidence type="ECO:0000256" key="2">
    <source>
        <dbReference type="SAM" id="MobiDB-lite"/>
    </source>
</evidence>
<evidence type="ECO:0000313" key="3">
    <source>
        <dbReference type="EMBL" id="KAG8461770.1"/>
    </source>
</evidence>
<comment type="similarity">
    <text evidence="1">Belongs to the CNOT10 family.</text>
</comment>
<dbReference type="PANTHER" id="PTHR12979:SF5">
    <property type="entry name" value="CCR4-NOT TRANSCRIPTION COMPLEX SUBUNIT 10"/>
    <property type="match status" value="1"/>
</dbReference>
<accession>A0A8J5XMI5</accession>
<organism evidence="3 4">
    <name type="scientific">Diacronema lutheri</name>
    <name type="common">Unicellular marine alga</name>
    <name type="synonym">Monochrysis lutheri</name>
    <dbReference type="NCBI Taxonomy" id="2081491"/>
    <lineage>
        <taxon>Eukaryota</taxon>
        <taxon>Haptista</taxon>
        <taxon>Haptophyta</taxon>
        <taxon>Pavlovophyceae</taxon>
        <taxon>Pavlovales</taxon>
        <taxon>Pavlovaceae</taxon>
        <taxon>Diacronema</taxon>
    </lineage>
</organism>
<feature type="compositionally biased region" description="Low complexity" evidence="2">
    <location>
        <begin position="540"/>
        <end position="559"/>
    </location>
</feature>
<keyword evidence="4" id="KW-1185">Reference proteome</keyword>
<dbReference type="AlphaFoldDB" id="A0A8J5XMI5"/>
<dbReference type="Proteomes" id="UP000751190">
    <property type="component" value="Unassembled WGS sequence"/>
</dbReference>
<dbReference type="GO" id="GO:0017148">
    <property type="term" value="P:negative regulation of translation"/>
    <property type="evidence" value="ECO:0007669"/>
    <property type="project" value="TreeGrafter"/>
</dbReference>
<dbReference type="PANTHER" id="PTHR12979">
    <property type="entry name" value="CCR4-NOT TRANSCRIPTION COMPLEX SUBUNIT 10"/>
    <property type="match status" value="1"/>
</dbReference>
<gene>
    <name evidence="3" type="ORF">KFE25_001388</name>
</gene>
<evidence type="ECO:0000256" key="1">
    <source>
        <dbReference type="ARBA" id="ARBA00010080"/>
    </source>
</evidence>
<feature type="region of interest" description="Disordered" evidence="2">
    <location>
        <begin position="540"/>
        <end position="575"/>
    </location>
</feature>
<feature type="region of interest" description="Disordered" evidence="2">
    <location>
        <begin position="292"/>
        <end position="313"/>
    </location>
</feature>
<feature type="region of interest" description="Disordered" evidence="2">
    <location>
        <begin position="162"/>
        <end position="223"/>
    </location>
</feature>
<dbReference type="GO" id="GO:0030014">
    <property type="term" value="C:CCR4-NOT complex"/>
    <property type="evidence" value="ECO:0007669"/>
    <property type="project" value="InterPro"/>
</dbReference>
<dbReference type="OrthoDB" id="25157at2759"/>
<dbReference type="InterPro" id="IPR011990">
    <property type="entry name" value="TPR-like_helical_dom_sf"/>
</dbReference>
<sequence>MAENGQPAVAGAAREAAEAAAAFHARDYARACAHLQALGSASSDLKLRHNLALAEYFASGARAPGKLLAALEGLKKGHGEGELVEDNSLATYNAAVLHFQQQRIGAARALLGGLFGNVEPLDEFLAFRVCLLLLEVTLLQRDVAFAAQVLAHLDRSYAALTRPDGAPKLAGGERNGAIDKRDSGGDGPGDGSDAGKAGSAGGGAGAPSDWPNKRSSRPSPVVVSPAEVRVGVHLGRARLHLLLRAPQPAKRELKLALGVSPSHPAALFLKVQLELLRGNGKQALKLLAAQPLPPSAQSHAPPHRQPPPLAPPNQRALHLNTLGCVHYGLGKYALATLYFARAAAENKAAVCAQAAAGAELSGVDAQYELSCNLGMGCLHAERPADAFALMRAALPKLWPWARLWLRMGECCIALNCEQRAAGERARAGIAAGSASLGGRRLRLPSLRGGGSGGGRAPAATTAVADGAGVGLPDDARGGVGDDAATGWDVGVPSPSLAFAAVCFRNALAAGARRAAAATCLAGGADSAAAAELAAGASPALGAAADSDSSPSLKATSSGGAHAGASGGPEAAPDSDEHAARLKLSWVCLELSDPLGALSALGDLQQLLHQPSGGGRGALPAQQRALALSYAAEGLCQLGRCAEAVALLSPAALAELHARAPLDDEVALSADGVAGGDAFASLSAPLPPSPPALLSGAMRCVLATNAAAAHIANDDLHSAELCCQQALALQPRALEPRLLLAHCQMRTGHAAAALALLRSGRAS</sequence>
<dbReference type="Gene3D" id="1.25.40.10">
    <property type="entry name" value="Tetratricopeptide repeat domain"/>
    <property type="match status" value="2"/>
</dbReference>